<dbReference type="Gene3D" id="1.20.120.1760">
    <property type="match status" value="1"/>
</dbReference>
<dbReference type="NCBIfam" id="NF045883">
    <property type="entry name" value="PIPSynth"/>
    <property type="match status" value="1"/>
</dbReference>
<dbReference type="GO" id="GO:0005886">
    <property type="term" value="C:plasma membrane"/>
    <property type="evidence" value="ECO:0007669"/>
    <property type="project" value="UniProtKB-SubCell"/>
</dbReference>
<feature type="transmembrane region" description="Helical" evidence="17">
    <location>
        <begin position="112"/>
        <end position="131"/>
    </location>
</feature>
<evidence type="ECO:0000256" key="14">
    <source>
        <dbReference type="ARBA" id="ARBA00024082"/>
    </source>
</evidence>
<feature type="binding site" evidence="17">
    <location>
        <begin position="28"/>
        <end position="31"/>
    </location>
    <ligand>
        <name>a CDP-1,2-diacyl-sn-glycerol</name>
        <dbReference type="ChEBI" id="CHEBI:58332"/>
    </ligand>
</feature>
<feature type="binding site" evidence="17">
    <location>
        <position position="65"/>
    </location>
    <ligand>
        <name>Mg(2+)</name>
        <dbReference type="ChEBI" id="CHEBI:18420"/>
        <label>1</label>
    </ligand>
</feature>
<dbReference type="GO" id="GO:0016780">
    <property type="term" value="F:phosphotransferase activity, for other substituted phosphate groups"/>
    <property type="evidence" value="ECO:0007669"/>
    <property type="project" value="UniProtKB-UniRule"/>
</dbReference>
<dbReference type="GO" id="GO:0008654">
    <property type="term" value="P:phospholipid biosynthetic process"/>
    <property type="evidence" value="ECO:0007669"/>
    <property type="project" value="UniProtKB-UniRule"/>
</dbReference>
<dbReference type="EMBL" id="CP045725">
    <property type="protein sequence ID" value="QGF24732.1"/>
    <property type="molecule type" value="Genomic_DNA"/>
</dbReference>
<keyword evidence="11 17" id="KW-1133">Transmembrane helix</keyword>
<comment type="caution">
    <text evidence="17">Lacks conserved residue(s) required for the propagation of feature annotation.</text>
</comment>
<dbReference type="UniPathway" id="UPA00220"/>
<evidence type="ECO:0000256" key="17">
    <source>
        <dbReference type="HAMAP-Rule" id="MF_02241"/>
    </source>
</evidence>
<dbReference type="InterPro" id="IPR044268">
    <property type="entry name" value="PIP_synthase_PgsA1"/>
</dbReference>
<accession>A0A5Q2FCS7</accession>
<evidence type="ECO:0000256" key="18">
    <source>
        <dbReference type="RuleBase" id="RU003750"/>
    </source>
</evidence>
<keyword evidence="7 17" id="KW-0808">Transferase</keyword>
<protein>
    <recommendedName>
        <fullName evidence="14 17">Phosphatidylinositol phosphate synthase</fullName>
        <shortName evidence="17">PIP synthase</shortName>
        <ecNumber evidence="17">2.7.8.-</ecNumber>
    </recommendedName>
    <alternativeName>
        <fullName evidence="15 17">CDP-diacylglycerol--D-myo-inositol-3-phosphate 3-phosphatidyltransferase</fullName>
    </alternativeName>
</protein>
<keyword evidence="12 17" id="KW-0472">Membrane</keyword>
<name>A0A5Q2FCS7_9ACTN</name>
<evidence type="ECO:0000256" key="7">
    <source>
        <dbReference type="ARBA" id="ARBA00022679"/>
    </source>
</evidence>
<gene>
    <name evidence="19" type="ORF">Rai3103_15045</name>
</gene>
<dbReference type="RefSeq" id="WP_153573261.1">
    <property type="nucleotide sequence ID" value="NZ_CP045725.1"/>
</dbReference>
<keyword evidence="17" id="KW-0594">Phospholipid biosynthesis</keyword>
<dbReference type="Pfam" id="PF01066">
    <property type="entry name" value="CDP-OH_P_transf"/>
    <property type="match status" value="1"/>
</dbReference>
<dbReference type="AlphaFoldDB" id="A0A5Q2FCS7"/>
<evidence type="ECO:0000256" key="2">
    <source>
        <dbReference type="ARBA" id="ARBA00004805"/>
    </source>
</evidence>
<keyword evidence="20" id="KW-1185">Reference proteome</keyword>
<comment type="function">
    <text evidence="17">Catalyzes the conjugation of the 1'-hydroxyl group of D-myo-inositol-3-phosphate (also named L-myo-inositol-1-phosphate) with a lipid tail of cytidine diphosphate diacylglycerol (CDP-DAG), forming phosphatidylinositol phosphate (PIP) and CMP. PIP is a precursor of phosphatidylinositol (PI) which is an essential lipid required for cell wall formation.</text>
</comment>
<dbReference type="InterPro" id="IPR048254">
    <property type="entry name" value="CDP_ALCOHOL_P_TRANSF_CS"/>
</dbReference>
<comment type="catalytic activity">
    <reaction evidence="13 17">
        <text>1,2-di-(9Z-octadecenoyl)-sn-glycero-3-cytidine-5'-diphosphate + 1D-myo-inositol 3-phosphate = 1,2-di-(9Z-octadecenoyl)-sn-glycero-3-phospho-(1D-myo-inositol-3-phosphate) + CMP + H(+)</text>
        <dbReference type="Rhea" id="RHEA:61216"/>
        <dbReference type="ChEBI" id="CHEBI:15378"/>
        <dbReference type="ChEBI" id="CHEBI:58401"/>
        <dbReference type="ChEBI" id="CHEBI:60377"/>
        <dbReference type="ChEBI" id="CHEBI:85356"/>
        <dbReference type="ChEBI" id="CHEBI:144472"/>
    </reaction>
</comment>
<evidence type="ECO:0000256" key="6">
    <source>
        <dbReference type="ARBA" id="ARBA00022475"/>
    </source>
</evidence>
<feature type="binding site" evidence="17">
    <location>
        <position position="73"/>
    </location>
    <ligand>
        <name>a CDP-1,2-diacyl-sn-glycerol</name>
        <dbReference type="ChEBI" id="CHEBI:58332"/>
    </ligand>
</feature>
<evidence type="ECO:0000256" key="1">
    <source>
        <dbReference type="ARBA" id="ARBA00004651"/>
    </source>
</evidence>
<feature type="binding site" evidence="17">
    <location>
        <position position="79"/>
    </location>
    <ligand>
        <name>a CDP-1,2-diacyl-sn-glycerol</name>
        <dbReference type="ChEBI" id="CHEBI:58332"/>
    </ligand>
</feature>
<evidence type="ECO:0000313" key="20">
    <source>
        <dbReference type="Proteomes" id="UP000386847"/>
    </source>
</evidence>
<dbReference type="InterPro" id="IPR043130">
    <property type="entry name" value="CDP-OH_PTrfase_TM_dom"/>
</dbReference>
<dbReference type="KEGG" id="rain:Rai3103_15045"/>
<feature type="binding site" evidence="17">
    <location>
        <position position="65"/>
    </location>
    <ligand>
        <name>Mg(2+)</name>
        <dbReference type="ChEBI" id="CHEBI:18420"/>
        <label>2</label>
    </ligand>
</feature>
<feature type="binding site" evidence="17">
    <location>
        <position position="86"/>
    </location>
    <ligand>
        <name>Mg(2+)</name>
        <dbReference type="ChEBI" id="CHEBI:18420"/>
        <label>1</label>
    </ligand>
</feature>
<comment type="catalytic activity">
    <reaction evidence="16 17">
        <text>a CDP-1,2-diacyl-sn-glycerol + 1D-myo-inositol 3-phosphate = a 1,2-diacyl-sn-glycero-3-phospho-(1D-myo-inositol-3-phosphate) + CMP + H(+)</text>
        <dbReference type="Rhea" id="RHEA:60504"/>
        <dbReference type="ChEBI" id="CHEBI:15378"/>
        <dbReference type="ChEBI" id="CHEBI:58088"/>
        <dbReference type="ChEBI" id="CHEBI:58332"/>
        <dbReference type="ChEBI" id="CHEBI:58401"/>
        <dbReference type="ChEBI" id="CHEBI:60377"/>
    </reaction>
</comment>
<reference evidence="19 20" key="1">
    <citation type="submission" date="2019-10" db="EMBL/GenBank/DDBJ databases">
        <title>Genomic analysis of Raineyella sp. CBA3103.</title>
        <authorList>
            <person name="Roh S.W."/>
        </authorList>
    </citation>
    <scope>NUCLEOTIDE SEQUENCE [LARGE SCALE GENOMIC DNA]</scope>
    <source>
        <strain evidence="19 20">CBA3103</strain>
    </source>
</reference>
<feature type="binding site" evidence="17">
    <location>
        <position position="86"/>
    </location>
    <ligand>
        <name>Mg(2+)</name>
        <dbReference type="ChEBI" id="CHEBI:18420"/>
        <label>2</label>
    </ligand>
</feature>
<evidence type="ECO:0000256" key="11">
    <source>
        <dbReference type="ARBA" id="ARBA00022989"/>
    </source>
</evidence>
<sequence>MLERFRHGWRGVMTPPARLLLRLGVHPNTVTWVGTVLLVIVAFLTVPLGLLWQGALAMGVLVMSDSVDGQMARLGGKESRYGAFLDATLDRVSDAAVMTAVMIHFARTGASPWMVGLAGWALAMGQITSYVKARAEAQGFRADVGIAARADRLVVILLGLLLAGLGVPWAAEGAVVLLALAGTVTVGQRLAAVEAQAEVLQEG</sequence>
<evidence type="ECO:0000256" key="10">
    <source>
        <dbReference type="ARBA" id="ARBA00022842"/>
    </source>
</evidence>
<comment type="subcellular location">
    <subcellularLocation>
        <location evidence="1 17">Cell membrane</location>
        <topology evidence="1 17">Multi-pass membrane protein</topology>
    </subcellularLocation>
</comment>
<feature type="binding site" evidence="17">
    <location>
        <position position="69"/>
    </location>
    <ligand>
        <name>a CDP-1,2-diacyl-sn-glycerol</name>
        <dbReference type="ChEBI" id="CHEBI:58332"/>
    </ligand>
</feature>
<feature type="binding site" evidence="17">
    <location>
        <position position="68"/>
    </location>
    <ligand>
        <name>Mg(2+)</name>
        <dbReference type="ChEBI" id="CHEBI:18420"/>
        <label>1</label>
    </ligand>
</feature>
<comment type="cofactor">
    <cofactor evidence="17">
        <name>Mg(2+)</name>
        <dbReference type="ChEBI" id="CHEBI:18420"/>
    </cofactor>
    <text evidence="17">Contains a di-nuclear catalytic Mg(2+) center.</text>
</comment>
<dbReference type="HAMAP" id="MF_02241">
    <property type="entry name" value="PIP_synthase"/>
    <property type="match status" value="1"/>
</dbReference>
<proteinExistence type="inferred from homology"/>
<evidence type="ECO:0000256" key="4">
    <source>
        <dbReference type="ARBA" id="ARBA00010441"/>
    </source>
</evidence>
<evidence type="ECO:0000313" key="19">
    <source>
        <dbReference type="EMBL" id="QGF24732.1"/>
    </source>
</evidence>
<evidence type="ECO:0000256" key="5">
    <source>
        <dbReference type="ARBA" id="ARBA00011738"/>
    </source>
</evidence>
<organism evidence="19 20">
    <name type="scientific">Raineyella fluvialis</name>
    <dbReference type="NCBI Taxonomy" id="2662261"/>
    <lineage>
        <taxon>Bacteria</taxon>
        <taxon>Bacillati</taxon>
        <taxon>Actinomycetota</taxon>
        <taxon>Actinomycetes</taxon>
        <taxon>Propionibacteriales</taxon>
        <taxon>Propionibacteriaceae</taxon>
        <taxon>Raineyella</taxon>
    </lineage>
</organism>
<feature type="transmembrane region" description="Helical" evidence="17">
    <location>
        <begin position="20"/>
        <end position="44"/>
    </location>
</feature>
<evidence type="ECO:0000256" key="12">
    <source>
        <dbReference type="ARBA" id="ARBA00023136"/>
    </source>
</evidence>
<keyword evidence="6 17" id="KW-1003">Cell membrane</keyword>
<feature type="active site" description="Proton acceptor" evidence="17">
    <location>
        <position position="90"/>
    </location>
</feature>
<feature type="transmembrane region" description="Helical" evidence="17">
    <location>
        <begin position="152"/>
        <end position="171"/>
    </location>
</feature>
<dbReference type="PROSITE" id="PS00379">
    <property type="entry name" value="CDP_ALCOHOL_P_TRANSF"/>
    <property type="match status" value="1"/>
</dbReference>
<evidence type="ECO:0000256" key="9">
    <source>
        <dbReference type="ARBA" id="ARBA00022723"/>
    </source>
</evidence>
<comment type="subunit">
    <text evidence="5 17">Homodimer.</text>
</comment>
<dbReference type="Proteomes" id="UP000386847">
    <property type="component" value="Chromosome"/>
</dbReference>
<dbReference type="GO" id="GO:0000287">
    <property type="term" value="F:magnesium ion binding"/>
    <property type="evidence" value="ECO:0007669"/>
    <property type="project" value="UniProtKB-UniRule"/>
</dbReference>
<keyword evidence="8 17" id="KW-0812">Transmembrane</keyword>
<evidence type="ECO:0000256" key="16">
    <source>
        <dbReference type="ARBA" id="ARBA00048865"/>
    </source>
</evidence>
<dbReference type="EC" id="2.7.8.-" evidence="17"/>
<evidence type="ECO:0000256" key="8">
    <source>
        <dbReference type="ARBA" id="ARBA00022692"/>
    </source>
</evidence>
<keyword evidence="17" id="KW-1208">Phospholipid metabolism</keyword>
<feature type="binding site" evidence="17">
    <location>
        <position position="90"/>
    </location>
    <ligand>
        <name>Mg(2+)</name>
        <dbReference type="ChEBI" id="CHEBI:18420"/>
        <label>2</label>
    </ligand>
</feature>
<comment type="similarity">
    <text evidence="4 17 18">Belongs to the CDP-alcohol phosphatidyltransferase class-I family.</text>
</comment>
<evidence type="ECO:0000256" key="15">
    <source>
        <dbReference type="ARBA" id="ARBA00033137"/>
    </source>
</evidence>
<dbReference type="InterPro" id="IPR000462">
    <property type="entry name" value="CDP-OH_P_trans"/>
</dbReference>
<keyword evidence="17" id="KW-0444">Lipid biosynthesis</keyword>
<comment type="pathway">
    <text evidence="2 17">Phospholipid metabolism; phosphatidylinositol phosphate biosynthesis.</text>
</comment>
<comment type="pathway">
    <text evidence="3">Lipid metabolism.</text>
</comment>
<keyword evidence="9 17" id="KW-0479">Metal-binding</keyword>
<keyword evidence="17" id="KW-0443">Lipid metabolism</keyword>
<evidence type="ECO:0000256" key="13">
    <source>
        <dbReference type="ARBA" id="ARBA00023935"/>
    </source>
</evidence>
<keyword evidence="10 17" id="KW-0460">Magnesium</keyword>
<evidence type="ECO:0000256" key="3">
    <source>
        <dbReference type="ARBA" id="ARBA00005189"/>
    </source>
</evidence>